<evidence type="ECO:0000313" key="3">
    <source>
        <dbReference type="Proteomes" id="UP000199153"/>
    </source>
</evidence>
<feature type="transmembrane region" description="Helical" evidence="1">
    <location>
        <begin position="36"/>
        <end position="60"/>
    </location>
</feature>
<dbReference type="OrthoDB" id="674853at2"/>
<dbReference type="EMBL" id="FOVL01000002">
    <property type="protein sequence ID" value="SFN33739.1"/>
    <property type="molecule type" value="Genomic_DNA"/>
</dbReference>
<accession>A0A1I4Y846</accession>
<keyword evidence="1" id="KW-1133">Transmembrane helix</keyword>
<keyword evidence="1" id="KW-0812">Transmembrane</keyword>
<keyword evidence="1" id="KW-0472">Membrane</keyword>
<dbReference type="Proteomes" id="UP000199153">
    <property type="component" value="Unassembled WGS sequence"/>
</dbReference>
<organism evidence="2 3">
    <name type="scientific">Salegentibacter flavus</name>
    <dbReference type="NCBI Taxonomy" id="287099"/>
    <lineage>
        <taxon>Bacteria</taxon>
        <taxon>Pseudomonadati</taxon>
        <taxon>Bacteroidota</taxon>
        <taxon>Flavobacteriia</taxon>
        <taxon>Flavobacteriales</taxon>
        <taxon>Flavobacteriaceae</taxon>
        <taxon>Salegentibacter</taxon>
    </lineage>
</organism>
<keyword evidence="3" id="KW-1185">Reference proteome</keyword>
<protein>
    <submittedName>
        <fullName evidence="2">Phage shock protein C (PspC) family protein</fullName>
    </submittedName>
</protein>
<sequence>MLTLIHNIRYFFERRGFYVSSRLADKIGMRAKSVRLFFIYASFFTMGIGFVVYLTLAFWLKLKDLVYTKRSSVFDL</sequence>
<evidence type="ECO:0000313" key="2">
    <source>
        <dbReference type="EMBL" id="SFN33739.1"/>
    </source>
</evidence>
<dbReference type="RefSeq" id="WP_093405633.1">
    <property type="nucleotide sequence ID" value="NZ_FOVL01000002.1"/>
</dbReference>
<name>A0A1I4Y846_9FLAO</name>
<dbReference type="STRING" id="287099.SAMN05660413_00574"/>
<gene>
    <name evidence="2" type="ORF">SAMN05660413_00574</name>
</gene>
<reference evidence="2 3" key="1">
    <citation type="submission" date="2016-10" db="EMBL/GenBank/DDBJ databases">
        <authorList>
            <person name="de Groot N.N."/>
        </authorList>
    </citation>
    <scope>NUCLEOTIDE SEQUENCE [LARGE SCALE GENOMIC DNA]</scope>
    <source>
        <strain evidence="2 3">DSM 17794</strain>
    </source>
</reference>
<dbReference type="AlphaFoldDB" id="A0A1I4Y846"/>
<evidence type="ECO:0000256" key="1">
    <source>
        <dbReference type="SAM" id="Phobius"/>
    </source>
</evidence>
<proteinExistence type="predicted"/>